<dbReference type="AlphaFoldDB" id="A0A426YW08"/>
<evidence type="ECO:0000313" key="3">
    <source>
        <dbReference type="Proteomes" id="UP000287651"/>
    </source>
</evidence>
<gene>
    <name evidence="2" type="ORF">B296_00008711</name>
</gene>
<accession>A0A426YW08</accession>
<dbReference type="EMBL" id="AMZH03009864">
    <property type="protein sequence ID" value="RRT55912.1"/>
    <property type="molecule type" value="Genomic_DNA"/>
</dbReference>
<reference evidence="2 3" key="1">
    <citation type="journal article" date="2014" name="Agronomy (Basel)">
        <title>A Draft Genome Sequence for Ensete ventricosum, the Drought-Tolerant Tree Against Hunger.</title>
        <authorList>
            <person name="Harrison J."/>
            <person name="Moore K.A."/>
            <person name="Paszkiewicz K."/>
            <person name="Jones T."/>
            <person name="Grant M."/>
            <person name="Ambacheew D."/>
            <person name="Muzemil S."/>
            <person name="Studholme D.J."/>
        </authorList>
    </citation>
    <scope>NUCLEOTIDE SEQUENCE [LARGE SCALE GENOMIC DNA]</scope>
</reference>
<proteinExistence type="predicted"/>
<dbReference type="Proteomes" id="UP000287651">
    <property type="component" value="Unassembled WGS sequence"/>
</dbReference>
<sequence length="68" mass="7140">MEIGNLTSPISSYDHAADGPGRALGQSSVGGSRIKRRSHAGLPQVADRSRIKRQSRAAGTTSSGHRVQ</sequence>
<feature type="compositionally biased region" description="Polar residues" evidence="1">
    <location>
        <begin position="57"/>
        <end position="68"/>
    </location>
</feature>
<comment type="caution">
    <text evidence="2">The sequence shown here is derived from an EMBL/GenBank/DDBJ whole genome shotgun (WGS) entry which is preliminary data.</text>
</comment>
<feature type="compositionally biased region" description="Polar residues" evidence="1">
    <location>
        <begin position="1"/>
        <end position="11"/>
    </location>
</feature>
<evidence type="ECO:0000313" key="2">
    <source>
        <dbReference type="EMBL" id="RRT55912.1"/>
    </source>
</evidence>
<organism evidence="2 3">
    <name type="scientific">Ensete ventricosum</name>
    <name type="common">Abyssinian banana</name>
    <name type="synonym">Musa ensete</name>
    <dbReference type="NCBI Taxonomy" id="4639"/>
    <lineage>
        <taxon>Eukaryota</taxon>
        <taxon>Viridiplantae</taxon>
        <taxon>Streptophyta</taxon>
        <taxon>Embryophyta</taxon>
        <taxon>Tracheophyta</taxon>
        <taxon>Spermatophyta</taxon>
        <taxon>Magnoliopsida</taxon>
        <taxon>Liliopsida</taxon>
        <taxon>Zingiberales</taxon>
        <taxon>Musaceae</taxon>
        <taxon>Ensete</taxon>
    </lineage>
</organism>
<feature type="region of interest" description="Disordered" evidence="1">
    <location>
        <begin position="1"/>
        <end position="68"/>
    </location>
</feature>
<protein>
    <submittedName>
        <fullName evidence="2">Uncharacterized protein</fullName>
    </submittedName>
</protein>
<name>A0A426YW08_ENSVE</name>
<evidence type="ECO:0000256" key="1">
    <source>
        <dbReference type="SAM" id="MobiDB-lite"/>
    </source>
</evidence>